<keyword evidence="2" id="KW-0472">Membrane</keyword>
<feature type="transmembrane region" description="Helical" evidence="2">
    <location>
        <begin position="62"/>
        <end position="82"/>
    </location>
</feature>
<feature type="region of interest" description="Disordered" evidence="1">
    <location>
        <begin position="233"/>
        <end position="254"/>
    </location>
</feature>
<dbReference type="AlphaFoldDB" id="A0A538SUZ0"/>
<keyword evidence="2" id="KW-0812">Transmembrane</keyword>
<proteinExistence type="predicted"/>
<name>A0A538SUZ0_UNCEI</name>
<accession>A0A538SUZ0</accession>
<protein>
    <recommendedName>
        <fullName evidence="5">FecR domain-containing protein</fullName>
    </recommendedName>
</protein>
<evidence type="ECO:0000256" key="1">
    <source>
        <dbReference type="SAM" id="MobiDB-lite"/>
    </source>
</evidence>
<sequence>MTDRLREDPEAEDTRVLERIRGLARPTGEPTFRERLRRDFVFGTFGQRPRAVAIAPRRPVRFLAWAAGLSAAAAVAIVLAVLNQPPGWTALPSGGSGHLVVNGRSIPIRDTAELTRRMRPGSRIRLESTEELDLISSGLLAMQLSPGTEMVLPPPPGRWFARGPRGKVTGGLLRVTTGRRFHGARLAITTPDATIHVTGTTLAVIAEATGTCVCVLEGTAHVAPHQGKMTRVTPGSSCEVARGGRKPKRGEMRDAERPRLVDLRDRMQAVMN</sequence>
<organism evidence="3 4">
    <name type="scientific">Eiseniibacteriota bacterium</name>
    <dbReference type="NCBI Taxonomy" id="2212470"/>
    <lineage>
        <taxon>Bacteria</taxon>
        <taxon>Candidatus Eiseniibacteriota</taxon>
    </lineage>
</organism>
<evidence type="ECO:0000256" key="2">
    <source>
        <dbReference type="SAM" id="Phobius"/>
    </source>
</evidence>
<keyword evidence="2" id="KW-1133">Transmembrane helix</keyword>
<reference evidence="3 4" key="1">
    <citation type="journal article" date="2019" name="Nat. Microbiol.">
        <title>Mediterranean grassland soil C-N compound turnover is dependent on rainfall and depth, and is mediated by genomically divergent microorganisms.</title>
        <authorList>
            <person name="Diamond S."/>
            <person name="Andeer P.F."/>
            <person name="Li Z."/>
            <person name="Crits-Christoph A."/>
            <person name="Burstein D."/>
            <person name="Anantharaman K."/>
            <person name="Lane K.R."/>
            <person name="Thomas B.C."/>
            <person name="Pan C."/>
            <person name="Northen T.R."/>
            <person name="Banfield J.F."/>
        </authorList>
    </citation>
    <scope>NUCLEOTIDE SEQUENCE [LARGE SCALE GENOMIC DNA]</scope>
    <source>
        <strain evidence="3">WS_4</strain>
    </source>
</reference>
<dbReference type="Proteomes" id="UP000319829">
    <property type="component" value="Unassembled WGS sequence"/>
</dbReference>
<dbReference type="EMBL" id="VBOU01000041">
    <property type="protein sequence ID" value="TMQ55171.1"/>
    <property type="molecule type" value="Genomic_DNA"/>
</dbReference>
<evidence type="ECO:0008006" key="5">
    <source>
        <dbReference type="Google" id="ProtNLM"/>
    </source>
</evidence>
<comment type="caution">
    <text evidence="3">The sequence shown here is derived from an EMBL/GenBank/DDBJ whole genome shotgun (WGS) entry which is preliminary data.</text>
</comment>
<evidence type="ECO:0000313" key="4">
    <source>
        <dbReference type="Proteomes" id="UP000319829"/>
    </source>
</evidence>
<evidence type="ECO:0000313" key="3">
    <source>
        <dbReference type="EMBL" id="TMQ55171.1"/>
    </source>
</evidence>
<gene>
    <name evidence="3" type="ORF">E6K74_03845</name>
</gene>